<keyword evidence="2" id="KW-1133">Transmembrane helix</keyword>
<sequence>MVVFASAAKPPTTTTREAEEKNEKNAWHVSISVLGGGRNSRGKKEKEEEEDVEARNGGFSRVRHESTLKAVLALATKRDDDETDENLVRREEDEEEETEKTLSARFSAEDFARKRDVILISVCSSGVGGGEEGSFVSSSFSSPSPTRSWSASSTMYEFAAKAKASSSCGGSESVSMQCNRAEFLEMDGGGKREKADAYERAMVSETGVKSRDVLVSSALRRLSEELACFSERSAERFGEGKVSSSRDTSEIEVAYAEICGMAALDGLDATERKKIERFVEKKIEDVLERVGALGVMVVAQAREENEIVESQRKRRALLQENDSSEDGRSAKEYPNKAAATIVGFILLLGAVAGFLAMLTMPFPTDSLLFPKTKGE</sequence>
<organism evidence="3 4">
    <name type="scientific">Bathycoccus prasinos</name>
    <dbReference type="NCBI Taxonomy" id="41875"/>
    <lineage>
        <taxon>Eukaryota</taxon>
        <taxon>Viridiplantae</taxon>
        <taxon>Chlorophyta</taxon>
        <taxon>Mamiellophyceae</taxon>
        <taxon>Mamiellales</taxon>
        <taxon>Bathycoccaceae</taxon>
        <taxon>Bathycoccus</taxon>
    </lineage>
</organism>
<evidence type="ECO:0000313" key="3">
    <source>
        <dbReference type="EMBL" id="CCO66232.1"/>
    </source>
</evidence>
<feature type="compositionally biased region" description="Basic and acidic residues" evidence="1">
    <location>
        <begin position="16"/>
        <end position="26"/>
    </location>
</feature>
<keyword evidence="2" id="KW-0812">Transmembrane</keyword>
<proteinExistence type="predicted"/>
<feature type="region of interest" description="Disordered" evidence="1">
    <location>
        <begin position="76"/>
        <end position="102"/>
    </location>
</feature>
<reference evidence="3 4" key="1">
    <citation type="submission" date="2011-10" db="EMBL/GenBank/DDBJ databases">
        <authorList>
            <person name="Genoscope - CEA"/>
        </authorList>
    </citation>
    <scope>NUCLEOTIDE SEQUENCE [LARGE SCALE GENOMIC DNA]</scope>
    <source>
        <strain evidence="3 4">RCC 1105</strain>
    </source>
</reference>
<keyword evidence="2" id="KW-0472">Membrane</keyword>
<feature type="compositionally biased region" description="Basic and acidic residues" evidence="1">
    <location>
        <begin position="76"/>
        <end position="91"/>
    </location>
</feature>
<dbReference type="RefSeq" id="XP_007512144.1">
    <property type="nucleotide sequence ID" value="XM_007512082.1"/>
</dbReference>
<keyword evidence="4" id="KW-1185">Reference proteome</keyword>
<dbReference type="KEGG" id="bpg:Bathy07g01870"/>
<evidence type="ECO:0000256" key="2">
    <source>
        <dbReference type="SAM" id="Phobius"/>
    </source>
</evidence>
<dbReference type="Proteomes" id="UP000198341">
    <property type="component" value="Chromosome 7"/>
</dbReference>
<protein>
    <recommendedName>
        <fullName evidence="5">Transmembrane protein</fullName>
    </recommendedName>
</protein>
<evidence type="ECO:0000313" key="4">
    <source>
        <dbReference type="Proteomes" id="UP000198341"/>
    </source>
</evidence>
<dbReference type="AlphaFoldDB" id="K8F2F1"/>
<name>K8F2F1_9CHLO</name>
<evidence type="ECO:0008006" key="5">
    <source>
        <dbReference type="Google" id="ProtNLM"/>
    </source>
</evidence>
<evidence type="ECO:0000256" key="1">
    <source>
        <dbReference type="SAM" id="MobiDB-lite"/>
    </source>
</evidence>
<dbReference type="EMBL" id="FO082272">
    <property type="protein sequence ID" value="CCO66232.1"/>
    <property type="molecule type" value="Genomic_DNA"/>
</dbReference>
<dbReference type="GeneID" id="19014676"/>
<accession>K8F2F1</accession>
<gene>
    <name evidence="3" type="ORF">Bathy07g01870</name>
</gene>
<feature type="region of interest" description="Disordered" evidence="1">
    <location>
        <begin position="1"/>
        <end position="59"/>
    </location>
</feature>
<feature type="transmembrane region" description="Helical" evidence="2">
    <location>
        <begin position="337"/>
        <end position="360"/>
    </location>
</feature>